<dbReference type="Gene3D" id="1.10.287.950">
    <property type="entry name" value="Methyl-accepting chemotaxis protein"/>
    <property type="match status" value="1"/>
</dbReference>
<evidence type="ECO:0000313" key="4">
    <source>
        <dbReference type="Proteomes" id="UP000183047"/>
    </source>
</evidence>
<keyword evidence="2" id="KW-0472">Membrane</keyword>
<dbReference type="Proteomes" id="UP000183047">
    <property type="component" value="Unassembled WGS sequence"/>
</dbReference>
<keyword evidence="1" id="KW-0175">Coiled coil</keyword>
<feature type="coiled-coil region" evidence="1">
    <location>
        <begin position="17"/>
        <end position="73"/>
    </location>
</feature>
<accession>A0A1G5GVV0</accession>
<evidence type="ECO:0000256" key="2">
    <source>
        <dbReference type="SAM" id="Phobius"/>
    </source>
</evidence>
<reference evidence="4" key="1">
    <citation type="submission" date="2016-10" db="EMBL/GenBank/DDBJ databases">
        <authorList>
            <person name="Varghese N."/>
            <person name="Submissions S."/>
        </authorList>
    </citation>
    <scope>NUCLEOTIDE SEQUENCE [LARGE SCALE GENOMIC DNA]</scope>
    <source>
        <strain evidence="4">XBD2006</strain>
    </source>
</reference>
<evidence type="ECO:0000313" key="3">
    <source>
        <dbReference type="EMBL" id="SCY55300.1"/>
    </source>
</evidence>
<gene>
    <name evidence="3" type="ORF">SAMN02910451_03060</name>
</gene>
<keyword evidence="2" id="KW-0812">Transmembrane</keyword>
<sequence>MENFMDKLAEKFSPQDIIKANSQAEMAEAQRIKKEAEHYRKEIEELRRDAADYSRQLEQLEELIEASRDYAEEFDKVFNKIDESNTKTHDVGVQIYRNVQAIVDKNREKVEEEMTEINKKMETVLDIVEYKNNAVGPLLIIILLIVVADLLFNVLRIFGVL</sequence>
<protein>
    <submittedName>
        <fullName evidence="3">Uncharacterized protein</fullName>
    </submittedName>
</protein>
<feature type="transmembrane region" description="Helical" evidence="2">
    <location>
        <begin position="138"/>
        <end position="158"/>
    </location>
</feature>
<dbReference type="AlphaFoldDB" id="A0A1G5GVV0"/>
<dbReference type="EMBL" id="FMUR01000025">
    <property type="protein sequence ID" value="SCY55300.1"/>
    <property type="molecule type" value="Genomic_DNA"/>
</dbReference>
<keyword evidence="4" id="KW-1185">Reference proteome</keyword>
<dbReference type="RefSeq" id="WP_074463427.1">
    <property type="nucleotide sequence ID" value="NZ_FMUR01000025.1"/>
</dbReference>
<proteinExistence type="predicted"/>
<evidence type="ECO:0000256" key="1">
    <source>
        <dbReference type="SAM" id="Coils"/>
    </source>
</evidence>
<organism evidence="3 4">
    <name type="scientific">Butyrivibrio hungatei</name>
    <dbReference type="NCBI Taxonomy" id="185008"/>
    <lineage>
        <taxon>Bacteria</taxon>
        <taxon>Bacillati</taxon>
        <taxon>Bacillota</taxon>
        <taxon>Clostridia</taxon>
        <taxon>Lachnospirales</taxon>
        <taxon>Lachnospiraceae</taxon>
        <taxon>Butyrivibrio</taxon>
    </lineage>
</organism>
<name>A0A1G5GVV0_9FIRM</name>
<keyword evidence="2" id="KW-1133">Transmembrane helix</keyword>
<dbReference type="OrthoDB" id="2063363at2"/>